<dbReference type="PANTHER" id="PTHR42796">
    <property type="entry name" value="FUMARYLACETOACETATE HYDROLASE DOMAIN-CONTAINING PROTEIN 2A-RELATED"/>
    <property type="match status" value="1"/>
</dbReference>
<organism evidence="5 6">
    <name type="scientific">Herbaspirillum lusitanum</name>
    <dbReference type="NCBI Taxonomy" id="213312"/>
    <lineage>
        <taxon>Bacteria</taxon>
        <taxon>Pseudomonadati</taxon>
        <taxon>Pseudomonadota</taxon>
        <taxon>Betaproteobacteria</taxon>
        <taxon>Burkholderiales</taxon>
        <taxon>Oxalobacteraceae</taxon>
        <taxon>Herbaspirillum</taxon>
    </lineage>
</organism>
<keyword evidence="6" id="KW-1185">Reference proteome</keyword>
<evidence type="ECO:0000256" key="2">
    <source>
        <dbReference type="ARBA" id="ARBA00010211"/>
    </source>
</evidence>
<evidence type="ECO:0000256" key="1">
    <source>
        <dbReference type="ARBA" id="ARBA00001946"/>
    </source>
</evidence>
<comment type="similarity">
    <text evidence="2">Belongs to the FAH family.</text>
</comment>
<dbReference type="EMBL" id="JAQQFM010000008">
    <property type="protein sequence ID" value="MFL9926353.1"/>
    <property type="molecule type" value="Genomic_DNA"/>
</dbReference>
<protein>
    <submittedName>
        <fullName evidence="5">Fumarylacetoacetate hydrolase family protein</fullName>
    </submittedName>
</protein>
<proteinExistence type="inferred from homology"/>
<evidence type="ECO:0000313" key="5">
    <source>
        <dbReference type="EMBL" id="MFL9926353.1"/>
    </source>
</evidence>
<dbReference type="InterPro" id="IPR036663">
    <property type="entry name" value="Fumarylacetoacetase_C_sf"/>
</dbReference>
<evidence type="ECO:0000256" key="3">
    <source>
        <dbReference type="ARBA" id="ARBA00022723"/>
    </source>
</evidence>
<gene>
    <name evidence="5" type="ORF">PQR62_18905</name>
</gene>
<keyword evidence="3" id="KW-0479">Metal-binding</keyword>
<dbReference type="PANTHER" id="PTHR42796:SF4">
    <property type="entry name" value="FUMARYLACETOACETATE HYDROLASE DOMAIN-CONTAINING PROTEIN 2A"/>
    <property type="match status" value="1"/>
</dbReference>
<name>A0ABW9AF03_9BURK</name>
<accession>A0ABW9AF03</accession>
<comment type="cofactor">
    <cofactor evidence="1">
        <name>Mg(2+)</name>
        <dbReference type="ChEBI" id="CHEBI:18420"/>
    </cofactor>
</comment>
<dbReference type="Proteomes" id="UP001629246">
    <property type="component" value="Unassembled WGS sequence"/>
</dbReference>
<dbReference type="Gene3D" id="3.90.850.10">
    <property type="entry name" value="Fumarylacetoacetase-like, C-terminal domain"/>
    <property type="match status" value="1"/>
</dbReference>
<reference evidence="5 6" key="1">
    <citation type="journal article" date="2024" name="Chem. Sci.">
        <title>Discovery of megapolipeptins by genome mining of a Burkholderiales bacteria collection.</title>
        <authorList>
            <person name="Paulo B.S."/>
            <person name="Recchia M.J.J."/>
            <person name="Lee S."/>
            <person name="Fergusson C.H."/>
            <person name="Romanowski S.B."/>
            <person name="Hernandez A."/>
            <person name="Krull N."/>
            <person name="Liu D.Y."/>
            <person name="Cavanagh H."/>
            <person name="Bos A."/>
            <person name="Gray C.A."/>
            <person name="Murphy B.T."/>
            <person name="Linington R.G."/>
            <person name="Eustaquio A.S."/>
        </authorList>
    </citation>
    <scope>NUCLEOTIDE SEQUENCE [LARGE SCALE GENOMIC DNA]</scope>
    <source>
        <strain evidence="5 6">RL21-008-BIB-A</strain>
    </source>
</reference>
<dbReference type="SUPFAM" id="SSF56529">
    <property type="entry name" value="FAH"/>
    <property type="match status" value="1"/>
</dbReference>
<evidence type="ECO:0000259" key="4">
    <source>
        <dbReference type="Pfam" id="PF01557"/>
    </source>
</evidence>
<feature type="domain" description="Fumarylacetoacetase-like C-terminal" evidence="4">
    <location>
        <begin position="76"/>
        <end position="280"/>
    </location>
</feature>
<keyword evidence="5" id="KW-0378">Hydrolase</keyword>
<dbReference type="GO" id="GO:0016787">
    <property type="term" value="F:hydrolase activity"/>
    <property type="evidence" value="ECO:0007669"/>
    <property type="project" value="UniProtKB-KW"/>
</dbReference>
<comment type="caution">
    <text evidence="5">The sequence shown here is derived from an EMBL/GenBank/DDBJ whole genome shotgun (WGS) entry which is preliminary data.</text>
</comment>
<dbReference type="InterPro" id="IPR051121">
    <property type="entry name" value="FAH"/>
</dbReference>
<sequence>MKLASYLADGQATFGALAKDGLVRMNGRLPAGIQTLRQAIEADCFDAMRDIAARHSADHALADVRFLPVVPDAIHMFAAGVNYRAHVEETGRKVRTMEDGPAFFLRLHSSLVGHGEPIVRPQVSTCFDFEGELALVVGRGGRHIPEASALEHLAGYTCFMDGSVRDYQKHSVSIGKNFQSTGPLGPWMVTRDEIPDPTKLTLVTRLNDEVMQTGHLSDLIFNIPFIVSYLSRITPLQPGDIIATGTPGGVGKDRTPPVWMQRGDRIAVEIEGIGTLTNTVIDEGDPISN</sequence>
<evidence type="ECO:0000313" key="6">
    <source>
        <dbReference type="Proteomes" id="UP001629246"/>
    </source>
</evidence>
<dbReference type="InterPro" id="IPR011234">
    <property type="entry name" value="Fumarylacetoacetase-like_C"/>
</dbReference>
<dbReference type="RefSeq" id="WP_408159558.1">
    <property type="nucleotide sequence ID" value="NZ_JAQQFM010000008.1"/>
</dbReference>
<dbReference type="Pfam" id="PF01557">
    <property type="entry name" value="FAA_hydrolase"/>
    <property type="match status" value="1"/>
</dbReference>